<evidence type="ECO:0000256" key="1">
    <source>
        <dbReference type="ARBA" id="ARBA00023002"/>
    </source>
</evidence>
<evidence type="ECO:0000259" key="3">
    <source>
        <dbReference type="Pfam" id="PF25137"/>
    </source>
</evidence>
<dbReference type="PROSITE" id="PS00060">
    <property type="entry name" value="ADH_IRON_2"/>
    <property type="match status" value="1"/>
</dbReference>
<dbReference type="CDD" id="cd08187">
    <property type="entry name" value="BDH"/>
    <property type="match status" value="1"/>
</dbReference>
<sequence length="386" mass="42951">MLNFDFYNPTKIIFGRDRLNELDNLIDKSAKIMILYGGGSVKRFGTLDKVLNALKPRKVIEFSGIEANPQYDTLMKAISIAKEEKVDFLLAIGGGSVMDGTKFVSLGAFYPGDPAELFINEPEANKKTTKAIPLGTVCTLPATGSEMNRGGVICYKDSKLSFHNDLAFPKFSFLDPTLTFTLPEKQIANGIVDTFIHVCEQYITYPNEGRFQDRTSEGILKTLIEIGKKTLVEKENYELRANLVWCATMGLNGLIGAGVPGDWSCHIIGHELTAKFGIDHARTLAIVQPSLWRVRKDKKKDKLVQFAERVWDITNGSDDEKIEKAIVKTEEFFNSLGISTKLRDYDVSKDSIPSVIEGLVEYGKTKLSETGDLTPDIALKILELSY</sequence>
<dbReference type="InterPro" id="IPR044731">
    <property type="entry name" value="BDH-like"/>
</dbReference>
<dbReference type="PANTHER" id="PTHR43633:SF1">
    <property type="entry name" value="ALCOHOL DEHYDROGENASE YQHD"/>
    <property type="match status" value="1"/>
</dbReference>
<comment type="caution">
    <text evidence="4">The sequence shown here is derived from an EMBL/GenBank/DDBJ whole genome shotgun (WGS) entry which is preliminary data.</text>
</comment>
<dbReference type="InterPro" id="IPR018211">
    <property type="entry name" value="ADH_Fe_CS"/>
</dbReference>
<dbReference type="EMBL" id="LTAY01000061">
    <property type="protein sequence ID" value="OPX46929.1"/>
    <property type="molecule type" value="Genomic_DNA"/>
</dbReference>
<dbReference type="GO" id="GO:0005829">
    <property type="term" value="C:cytosol"/>
    <property type="evidence" value="ECO:0007669"/>
    <property type="project" value="TreeGrafter"/>
</dbReference>
<dbReference type="Proteomes" id="UP000191448">
    <property type="component" value="Unassembled WGS sequence"/>
</dbReference>
<proteinExistence type="predicted"/>
<dbReference type="Gene3D" id="1.20.1090.10">
    <property type="entry name" value="Dehydroquinate synthase-like - alpha domain"/>
    <property type="match status" value="1"/>
</dbReference>
<dbReference type="EC" id="1.1.1.-" evidence="4"/>
<dbReference type="AlphaFoldDB" id="A0A1V4SSS3"/>
<gene>
    <name evidence="4" type="primary">yqhD</name>
    <name evidence="4" type="ORF">CLTHE_24060</name>
</gene>
<protein>
    <submittedName>
        <fullName evidence="4">Alcohol dehydrogenase YqhD</fullName>
        <ecNumber evidence="4">1.1.1.-</ecNumber>
    </submittedName>
</protein>
<reference evidence="4 5" key="1">
    <citation type="submission" date="2016-02" db="EMBL/GenBank/DDBJ databases">
        <title>Genome sequence of Clostridium thermobutyricum DSM 4928.</title>
        <authorList>
            <person name="Poehlein A."/>
            <person name="Daniel R."/>
        </authorList>
    </citation>
    <scope>NUCLEOTIDE SEQUENCE [LARGE SCALE GENOMIC DNA]</scope>
    <source>
        <strain evidence="4 5">DSM 4928</strain>
    </source>
</reference>
<dbReference type="InterPro" id="IPR001670">
    <property type="entry name" value="ADH_Fe/GldA"/>
</dbReference>
<name>A0A1V4SSS3_9CLOT</name>
<dbReference type="RefSeq" id="WP_080023640.1">
    <property type="nucleotide sequence ID" value="NZ_LTAY01000061.1"/>
</dbReference>
<dbReference type="SUPFAM" id="SSF56796">
    <property type="entry name" value="Dehydroquinate synthase-like"/>
    <property type="match status" value="1"/>
</dbReference>
<evidence type="ECO:0000259" key="2">
    <source>
        <dbReference type="Pfam" id="PF00465"/>
    </source>
</evidence>
<evidence type="ECO:0000313" key="4">
    <source>
        <dbReference type="EMBL" id="OPX46929.1"/>
    </source>
</evidence>
<dbReference type="Pfam" id="PF00465">
    <property type="entry name" value="Fe-ADH"/>
    <property type="match status" value="1"/>
</dbReference>
<dbReference type="PROSITE" id="PS00913">
    <property type="entry name" value="ADH_IRON_1"/>
    <property type="match status" value="1"/>
</dbReference>
<dbReference type="GO" id="GO:0008106">
    <property type="term" value="F:alcohol dehydrogenase (NADP+) activity"/>
    <property type="evidence" value="ECO:0007669"/>
    <property type="project" value="TreeGrafter"/>
</dbReference>
<dbReference type="GO" id="GO:1990362">
    <property type="term" value="F:butanol dehydrogenase (NAD+) activity"/>
    <property type="evidence" value="ECO:0007669"/>
    <property type="project" value="InterPro"/>
</dbReference>
<dbReference type="GO" id="GO:1990002">
    <property type="term" value="F:methylglyoxal reductase (NADPH) (acetol producing) activity"/>
    <property type="evidence" value="ECO:0007669"/>
    <property type="project" value="TreeGrafter"/>
</dbReference>
<dbReference type="Pfam" id="PF25137">
    <property type="entry name" value="ADH_Fe_C"/>
    <property type="match status" value="1"/>
</dbReference>
<dbReference type="Gene3D" id="3.40.50.1970">
    <property type="match status" value="1"/>
</dbReference>
<organism evidence="4 5">
    <name type="scientific">Clostridium thermobutyricum DSM 4928</name>
    <dbReference type="NCBI Taxonomy" id="1121339"/>
    <lineage>
        <taxon>Bacteria</taxon>
        <taxon>Bacillati</taxon>
        <taxon>Bacillota</taxon>
        <taxon>Clostridia</taxon>
        <taxon>Eubacteriales</taxon>
        <taxon>Clostridiaceae</taxon>
        <taxon>Clostridium</taxon>
    </lineage>
</organism>
<dbReference type="InterPro" id="IPR056798">
    <property type="entry name" value="ADH_Fe_C"/>
</dbReference>
<evidence type="ECO:0000313" key="5">
    <source>
        <dbReference type="Proteomes" id="UP000191448"/>
    </source>
</evidence>
<feature type="domain" description="Alcohol dehydrogenase iron-type/glycerol dehydrogenase GldA" evidence="2">
    <location>
        <begin position="9"/>
        <end position="176"/>
    </location>
</feature>
<dbReference type="PANTHER" id="PTHR43633">
    <property type="entry name" value="ALCOHOL DEHYDROGENASE YQHD"/>
    <property type="match status" value="1"/>
</dbReference>
<keyword evidence="1 4" id="KW-0560">Oxidoreductase</keyword>
<dbReference type="OrthoDB" id="9801156at2"/>
<dbReference type="FunFam" id="3.40.50.1970:FF:000003">
    <property type="entry name" value="Alcohol dehydrogenase, iron-containing"/>
    <property type="match status" value="1"/>
</dbReference>
<accession>A0A1V4SSS3</accession>
<dbReference type="GO" id="GO:0046872">
    <property type="term" value="F:metal ion binding"/>
    <property type="evidence" value="ECO:0007669"/>
    <property type="project" value="InterPro"/>
</dbReference>
<feature type="domain" description="Fe-containing alcohol dehydrogenase-like C-terminal" evidence="3">
    <location>
        <begin position="188"/>
        <end position="356"/>
    </location>
</feature>